<dbReference type="Proteomes" id="UP000448908">
    <property type="component" value="Unassembled WGS sequence"/>
</dbReference>
<name>A0AA44AM58_9BACT</name>
<proteinExistence type="predicted"/>
<protein>
    <submittedName>
        <fullName evidence="1">Uncharacterized protein</fullName>
    </submittedName>
</protein>
<gene>
    <name evidence="1" type="ORF">GMD92_00185</name>
</gene>
<comment type="caution">
    <text evidence="1">The sequence shown here is derived from an EMBL/GenBank/DDBJ whole genome shotgun (WGS) entry which is preliminary data.</text>
</comment>
<sequence length="61" mass="7144">MIVGLQIFIEKEEMVLDSNFWCGYPENIQNQCFFLTKASPILLPERLHFVSAFSLHRDNGR</sequence>
<dbReference type="EMBL" id="WNDA01000001">
    <property type="protein sequence ID" value="MTU67533.1"/>
    <property type="molecule type" value="Genomic_DNA"/>
</dbReference>
<evidence type="ECO:0000313" key="1">
    <source>
        <dbReference type="EMBL" id="MTU67533.1"/>
    </source>
</evidence>
<organism evidence="1 2">
    <name type="scientific">Parabacteroides merdae</name>
    <dbReference type="NCBI Taxonomy" id="46503"/>
    <lineage>
        <taxon>Bacteria</taxon>
        <taxon>Pseudomonadati</taxon>
        <taxon>Bacteroidota</taxon>
        <taxon>Bacteroidia</taxon>
        <taxon>Bacteroidales</taxon>
        <taxon>Tannerellaceae</taxon>
        <taxon>Parabacteroides</taxon>
    </lineage>
</organism>
<reference evidence="1 2" key="1">
    <citation type="journal article" date="2019" name="Nat. Med.">
        <title>A library of human gut bacterial isolates paired with longitudinal multiomics data enables mechanistic microbiome research.</title>
        <authorList>
            <person name="Poyet M."/>
            <person name="Groussin M."/>
            <person name="Gibbons S.M."/>
            <person name="Avila-Pacheco J."/>
            <person name="Jiang X."/>
            <person name="Kearney S.M."/>
            <person name="Perrotta A.R."/>
            <person name="Berdy B."/>
            <person name="Zhao S."/>
            <person name="Lieberman T.D."/>
            <person name="Swanson P.K."/>
            <person name="Smith M."/>
            <person name="Roesemann S."/>
            <person name="Alexander J.E."/>
            <person name="Rich S.A."/>
            <person name="Livny J."/>
            <person name="Vlamakis H."/>
            <person name="Clish C."/>
            <person name="Bullock K."/>
            <person name="Deik A."/>
            <person name="Scott J."/>
            <person name="Pierce K.A."/>
            <person name="Xavier R.J."/>
            <person name="Alm E.J."/>
        </authorList>
    </citation>
    <scope>NUCLEOTIDE SEQUENCE [LARGE SCALE GENOMIC DNA]</scope>
    <source>
        <strain evidence="1 2">BIOML-A16</strain>
    </source>
</reference>
<evidence type="ECO:0000313" key="2">
    <source>
        <dbReference type="Proteomes" id="UP000448908"/>
    </source>
</evidence>
<accession>A0AA44AM58</accession>
<dbReference type="AlphaFoldDB" id="A0AA44AM58"/>